<dbReference type="InterPro" id="IPR002941">
    <property type="entry name" value="DNA_methylase_N4/N6"/>
</dbReference>
<dbReference type="RefSeq" id="WP_212517765.1">
    <property type="nucleotide sequence ID" value="NZ_JAGSOH010000020.1"/>
</dbReference>
<evidence type="ECO:0000256" key="2">
    <source>
        <dbReference type="ARBA" id="ARBA00022679"/>
    </source>
</evidence>
<feature type="domain" description="DNA methylase N-4/N-6" evidence="4">
    <location>
        <begin position="17"/>
        <end position="100"/>
    </location>
</feature>
<protein>
    <recommendedName>
        <fullName evidence="3">Methyltransferase</fullName>
        <ecNumber evidence="3">2.1.1.-</ecNumber>
    </recommendedName>
</protein>
<gene>
    <name evidence="5" type="ORF">KDK95_09890</name>
</gene>
<dbReference type="Proteomes" id="UP000676325">
    <property type="component" value="Unassembled WGS sequence"/>
</dbReference>
<comment type="caution">
    <text evidence="5">The sequence shown here is derived from an EMBL/GenBank/DDBJ whole genome shotgun (WGS) entry which is preliminary data.</text>
</comment>
<accession>A0A941EAE5</accession>
<dbReference type="PRINTS" id="PR00508">
    <property type="entry name" value="S21N4MTFRASE"/>
</dbReference>
<dbReference type="Gene3D" id="3.40.50.150">
    <property type="entry name" value="Vaccinia Virus protein VP39"/>
    <property type="match status" value="2"/>
</dbReference>
<dbReference type="EMBL" id="JAGSOH010000020">
    <property type="protein sequence ID" value="MBR7826615.1"/>
    <property type="molecule type" value="Genomic_DNA"/>
</dbReference>
<keyword evidence="1" id="KW-0489">Methyltransferase</keyword>
<dbReference type="EC" id="2.1.1.-" evidence="3"/>
<proteinExistence type="inferred from homology"/>
<evidence type="ECO:0000313" key="6">
    <source>
        <dbReference type="Proteomes" id="UP000676325"/>
    </source>
</evidence>
<dbReference type="SUPFAM" id="SSF53335">
    <property type="entry name" value="S-adenosyl-L-methionine-dependent methyltransferases"/>
    <property type="match status" value="1"/>
</dbReference>
<comment type="similarity">
    <text evidence="3">Belongs to the N(4)/N(6)-methyltransferase family.</text>
</comment>
<name>A0A941EAE5_9ACTN</name>
<evidence type="ECO:0000256" key="3">
    <source>
        <dbReference type="RuleBase" id="RU362026"/>
    </source>
</evidence>
<evidence type="ECO:0000256" key="1">
    <source>
        <dbReference type="ARBA" id="ARBA00022603"/>
    </source>
</evidence>
<organism evidence="5 6">
    <name type="scientific">Actinospica acidithermotolerans</name>
    <dbReference type="NCBI Taxonomy" id="2828514"/>
    <lineage>
        <taxon>Bacteria</taxon>
        <taxon>Bacillati</taxon>
        <taxon>Actinomycetota</taxon>
        <taxon>Actinomycetes</taxon>
        <taxon>Catenulisporales</taxon>
        <taxon>Actinospicaceae</taxon>
        <taxon>Actinospica</taxon>
    </lineage>
</organism>
<dbReference type="Pfam" id="PF01555">
    <property type="entry name" value="N6_N4_Mtase"/>
    <property type="match status" value="1"/>
</dbReference>
<keyword evidence="2" id="KW-0808">Transferase</keyword>
<dbReference type="GO" id="GO:0032259">
    <property type="term" value="P:methylation"/>
    <property type="evidence" value="ECO:0007669"/>
    <property type="project" value="UniProtKB-KW"/>
</dbReference>
<dbReference type="GO" id="GO:0003677">
    <property type="term" value="F:DNA binding"/>
    <property type="evidence" value="ECO:0007669"/>
    <property type="project" value="InterPro"/>
</dbReference>
<dbReference type="InterPro" id="IPR001091">
    <property type="entry name" value="RM_Methyltransferase"/>
</dbReference>
<dbReference type="InterPro" id="IPR029063">
    <property type="entry name" value="SAM-dependent_MTases_sf"/>
</dbReference>
<dbReference type="GO" id="GO:0008170">
    <property type="term" value="F:N-methyltransferase activity"/>
    <property type="evidence" value="ECO:0007669"/>
    <property type="project" value="InterPro"/>
</dbReference>
<reference evidence="5" key="1">
    <citation type="submission" date="2021-04" db="EMBL/GenBank/DDBJ databases">
        <title>Genome based classification of Actinospica acidithermotolerans sp. nov., an actinobacterium isolated from an Indonesian hot spring.</title>
        <authorList>
            <person name="Kusuma A.B."/>
            <person name="Putra K.E."/>
            <person name="Nafisah S."/>
            <person name="Loh J."/>
            <person name="Nouioui I."/>
            <person name="Goodfellow M."/>
        </authorList>
    </citation>
    <scope>NUCLEOTIDE SEQUENCE</scope>
    <source>
        <strain evidence="5">MGRD01-02</strain>
    </source>
</reference>
<dbReference type="AlphaFoldDB" id="A0A941EAE5"/>
<keyword evidence="6" id="KW-1185">Reference proteome</keyword>
<evidence type="ECO:0000259" key="4">
    <source>
        <dbReference type="Pfam" id="PF01555"/>
    </source>
</evidence>
<evidence type="ECO:0000313" key="5">
    <source>
        <dbReference type="EMBL" id="MBR7826615.1"/>
    </source>
</evidence>
<sequence>MPDTPAHRPGTDRLGATVWLTAQRNSRAQRSGRYLPASVAHPAKMLPAIAREAIERYTEPGDLVIDPMCGIGTTLVEASHLNRRGFGVEYEPRWAKLAEKNLAHARAQGATGETRIVAGDARNIAALTPTELLGTAALVITSPPYGASLHGQVRSTAETGQRGVKKFDYTYSRDRGNLAHLPVHELIEGFARILEGCAALLRDGGIIAITARPWRAHGALIDLPGEVLNAGEIAGLTPVARCVALLAGIRDGQQIARPSFFQLHNIRTARDAGEPQSVIVHEDLILLQKDPNPSGRDNEGAALPLLHPGIEADDADPWVDACCTSRTA</sequence>